<evidence type="ECO:0000313" key="1">
    <source>
        <dbReference type="EMBL" id="OKB76378.1"/>
    </source>
</evidence>
<evidence type="ECO:0008006" key="3">
    <source>
        <dbReference type="Google" id="ProtNLM"/>
    </source>
</evidence>
<dbReference type="RefSeq" id="WP_073568633.1">
    <property type="nucleotide sequence ID" value="NZ_MPGR01000001.1"/>
</dbReference>
<name>A0AAP7PGC3_ECOLX</name>
<proteinExistence type="predicted"/>
<organism evidence="1 2">
    <name type="scientific">Escherichia coli</name>
    <dbReference type="NCBI Taxonomy" id="562"/>
    <lineage>
        <taxon>Bacteria</taxon>
        <taxon>Pseudomonadati</taxon>
        <taxon>Pseudomonadota</taxon>
        <taxon>Gammaproteobacteria</taxon>
        <taxon>Enterobacterales</taxon>
        <taxon>Enterobacteriaceae</taxon>
        <taxon>Escherichia</taxon>
    </lineage>
</organism>
<dbReference type="AlphaFoldDB" id="A0AAP7PGC3"/>
<gene>
    <name evidence="1" type="ORF">BMT50_28115</name>
</gene>
<dbReference type="InterPro" id="IPR009752">
    <property type="entry name" value="Phage_Mu_GpJ"/>
</dbReference>
<reference evidence="1 2" key="1">
    <citation type="submission" date="2016-11" db="EMBL/GenBank/DDBJ databases">
        <title>Draft genome sequences of five Shigatoxin-producing Escherichia coli isolates harboring the new recently described Subtilase cytotoxin allelic variant subAB2-3.</title>
        <authorList>
            <person name="Tasara T."/>
            <person name="Fierz L."/>
            <person name="Klumpp J."/>
            <person name="Schmidt H."/>
            <person name="Stephan R."/>
        </authorList>
    </citation>
    <scope>NUCLEOTIDE SEQUENCE [LARGE SCALE GENOMIC DNA]</scope>
    <source>
        <strain evidence="1 2">453</strain>
    </source>
</reference>
<accession>A0AAP7PGC3</accession>
<sequence>MNYATETDMRARYREDLLRPLLAVPRSDEPDTRKLNRALTDASALIDSYLSARYTLPLEVIPAVLVQHCCAIAFYYLCDQRASDQARDRYR</sequence>
<dbReference type="EMBL" id="MPGR01000001">
    <property type="protein sequence ID" value="OKB76378.1"/>
    <property type="molecule type" value="Genomic_DNA"/>
</dbReference>
<comment type="caution">
    <text evidence="1">The sequence shown here is derived from an EMBL/GenBank/DDBJ whole genome shotgun (WGS) entry which is preliminary data.</text>
</comment>
<dbReference type="Proteomes" id="UP000186595">
    <property type="component" value="Unassembled WGS sequence"/>
</dbReference>
<protein>
    <recommendedName>
        <fullName evidence="3">DUF1320 domain-containing protein</fullName>
    </recommendedName>
</protein>
<evidence type="ECO:0000313" key="2">
    <source>
        <dbReference type="Proteomes" id="UP000186595"/>
    </source>
</evidence>
<feature type="non-terminal residue" evidence="1">
    <location>
        <position position="91"/>
    </location>
</feature>
<dbReference type="Pfam" id="PF07030">
    <property type="entry name" value="Phage_Mu_Gp36"/>
    <property type="match status" value="1"/>
</dbReference>